<feature type="domain" description="SBP-type" evidence="6">
    <location>
        <begin position="486"/>
        <end position="559"/>
    </location>
</feature>
<dbReference type="EMBL" id="JACEFO010002270">
    <property type="protein sequence ID" value="KAF8669519.1"/>
    <property type="molecule type" value="Genomic_DNA"/>
</dbReference>
<evidence type="ECO:0000256" key="4">
    <source>
        <dbReference type="PROSITE-ProRule" id="PRU00470"/>
    </source>
</evidence>
<evidence type="ECO:0000256" key="2">
    <source>
        <dbReference type="ARBA" id="ARBA00022771"/>
    </source>
</evidence>
<feature type="compositionally biased region" description="Basic and acidic residues" evidence="5">
    <location>
        <begin position="559"/>
        <end position="575"/>
    </location>
</feature>
<feature type="region of interest" description="Disordered" evidence="5">
    <location>
        <begin position="549"/>
        <end position="583"/>
    </location>
</feature>
<protein>
    <recommendedName>
        <fullName evidence="6">SBP-type domain-containing protein</fullName>
    </recommendedName>
</protein>
<dbReference type="InterPro" id="IPR044817">
    <property type="entry name" value="SBP-like"/>
</dbReference>
<dbReference type="InterPro" id="IPR036893">
    <property type="entry name" value="SBP_sf"/>
</dbReference>
<feature type="compositionally biased region" description="Basic residues" evidence="5">
    <location>
        <begin position="549"/>
        <end position="558"/>
    </location>
</feature>
<dbReference type="GO" id="GO:0005634">
    <property type="term" value="C:nucleus"/>
    <property type="evidence" value="ECO:0007669"/>
    <property type="project" value="InterPro"/>
</dbReference>
<keyword evidence="8" id="KW-1185">Reference proteome</keyword>
<evidence type="ECO:0000256" key="3">
    <source>
        <dbReference type="ARBA" id="ARBA00022833"/>
    </source>
</evidence>
<dbReference type="AlphaFoldDB" id="A0A835E562"/>
<organism evidence="7 8">
    <name type="scientific">Digitaria exilis</name>
    <dbReference type="NCBI Taxonomy" id="1010633"/>
    <lineage>
        <taxon>Eukaryota</taxon>
        <taxon>Viridiplantae</taxon>
        <taxon>Streptophyta</taxon>
        <taxon>Embryophyta</taxon>
        <taxon>Tracheophyta</taxon>
        <taxon>Spermatophyta</taxon>
        <taxon>Magnoliopsida</taxon>
        <taxon>Liliopsida</taxon>
        <taxon>Poales</taxon>
        <taxon>Poaceae</taxon>
        <taxon>PACMAD clade</taxon>
        <taxon>Panicoideae</taxon>
        <taxon>Panicodae</taxon>
        <taxon>Paniceae</taxon>
        <taxon>Anthephorinae</taxon>
        <taxon>Digitaria</taxon>
    </lineage>
</organism>
<evidence type="ECO:0000313" key="7">
    <source>
        <dbReference type="EMBL" id="KAF8669519.1"/>
    </source>
</evidence>
<dbReference type="Proteomes" id="UP000636709">
    <property type="component" value="Unassembled WGS sequence"/>
</dbReference>
<dbReference type="SUPFAM" id="SSF103612">
    <property type="entry name" value="SBT domain"/>
    <property type="match status" value="1"/>
</dbReference>
<evidence type="ECO:0000256" key="5">
    <source>
        <dbReference type="SAM" id="MobiDB-lite"/>
    </source>
</evidence>
<feature type="region of interest" description="Disordered" evidence="5">
    <location>
        <begin position="624"/>
        <end position="665"/>
    </location>
</feature>
<evidence type="ECO:0000313" key="8">
    <source>
        <dbReference type="Proteomes" id="UP000636709"/>
    </source>
</evidence>
<keyword evidence="3" id="KW-0862">Zinc</keyword>
<feature type="region of interest" description="Disordered" evidence="5">
    <location>
        <begin position="362"/>
        <end position="408"/>
    </location>
</feature>
<evidence type="ECO:0000256" key="1">
    <source>
        <dbReference type="ARBA" id="ARBA00022723"/>
    </source>
</evidence>
<sequence length="708" mass="75562">MFILPSIHRPPIVAFGRYATVILPGKKTPANRSPYSTASDVCRASLGSLPLTYARLGRPPLRPHSAAAAGLLHWPRWLATAEETRRKCPVWLDAQPERNFMLTEQFEIAVGLDRSRHRFLWSSARRRKEAVTRTSRPHRTVELPEWTKPRGLVSLQESCIEFFSSRGAAHADLPRDEVPSPGHCPSPYVPLVVASPPGCSAGHPRPLHHGACPPGLTKSPAGQQHICCKPARYNGGGPARAPGPGRAARVSLHWVVGLTVRYDGAARTEPSQSPASRTRRRSRILAPSHSAMNATQPGGHEWSQRSPVVSRPAGLARDAGATHSNLSKSSPRDTIDRWRLAGIYYHTAGEPLVRGILTRWRIGGRGRSDDDDPLAKQATKRRSRAPPPPPPRQLSGSSSIASSLAGAAMDRKGHSASAAVPMDMAALAAAAAAGQSSSGQATDGSLPPHANGEEENTPATLAAVGCVASTASSPVVARRGAAAGGGPSCQVERCAADLQEAKRYHRRHKVCEPHSKALVVLVAGLRQRFSGNLSQHRFDDVKHSCRRRLAGHNERRRKSSVDRHGSGGDQDDRSHPGNPPSVVCLLRLSSEDVRVDWLDSPPLKALWPMGIGLGPASCCRLRTPPNVEKKGGGSRTAHSAEVGTDEATGLHSTAAGESEKGEAADRTWGIGPARTAADSKPCPHAGLRGRRLPVVMIVGPPLPPCPSQ</sequence>
<dbReference type="PANTHER" id="PTHR31251">
    <property type="entry name" value="SQUAMOSA PROMOTER-BINDING-LIKE PROTEIN 4"/>
    <property type="match status" value="1"/>
</dbReference>
<dbReference type="PANTHER" id="PTHR31251:SF209">
    <property type="entry name" value="SQUAMOSA PROMOTER-BINDING-LIKE PROTEIN 13"/>
    <property type="match status" value="1"/>
</dbReference>
<evidence type="ECO:0000259" key="6">
    <source>
        <dbReference type="PROSITE" id="PS51141"/>
    </source>
</evidence>
<feature type="region of interest" description="Disordered" evidence="5">
    <location>
        <begin position="265"/>
        <end position="332"/>
    </location>
</feature>
<dbReference type="Pfam" id="PF03110">
    <property type="entry name" value="SBP"/>
    <property type="match status" value="1"/>
</dbReference>
<dbReference type="PROSITE" id="PS51141">
    <property type="entry name" value="ZF_SBP"/>
    <property type="match status" value="1"/>
</dbReference>
<feature type="region of interest" description="Disordered" evidence="5">
    <location>
        <begin position="436"/>
        <end position="455"/>
    </location>
</feature>
<reference evidence="7" key="1">
    <citation type="submission" date="2020-07" db="EMBL/GenBank/DDBJ databases">
        <title>Genome sequence and genetic diversity analysis of an under-domesticated orphan crop, white fonio (Digitaria exilis).</title>
        <authorList>
            <person name="Bennetzen J.L."/>
            <person name="Chen S."/>
            <person name="Ma X."/>
            <person name="Wang X."/>
            <person name="Yssel A.E.J."/>
            <person name="Chaluvadi S.R."/>
            <person name="Johnson M."/>
            <person name="Gangashetty P."/>
            <person name="Hamidou F."/>
            <person name="Sanogo M.D."/>
            <person name="Zwaenepoel A."/>
            <person name="Wallace J."/>
            <person name="Van De Peer Y."/>
            <person name="Van Deynze A."/>
        </authorList>
    </citation>
    <scope>NUCLEOTIDE SEQUENCE</scope>
    <source>
        <tissue evidence="7">Leaves</tissue>
    </source>
</reference>
<feature type="compositionally biased region" description="Low complexity" evidence="5">
    <location>
        <begin position="393"/>
        <end position="408"/>
    </location>
</feature>
<gene>
    <name evidence="7" type="ORF">HU200_051322</name>
</gene>
<dbReference type="Gene3D" id="4.10.1100.10">
    <property type="entry name" value="Transcription factor, SBP-box domain"/>
    <property type="match status" value="1"/>
</dbReference>
<keyword evidence="1" id="KW-0479">Metal-binding</keyword>
<name>A0A835E562_9POAL</name>
<keyword evidence="2 4" id="KW-0863">Zinc-finger</keyword>
<comment type="caution">
    <text evidence="7">The sequence shown here is derived from an EMBL/GenBank/DDBJ whole genome shotgun (WGS) entry which is preliminary data.</text>
</comment>
<dbReference type="InterPro" id="IPR004333">
    <property type="entry name" value="SBP_dom"/>
</dbReference>
<dbReference type="OrthoDB" id="514967at2759"/>
<dbReference type="GO" id="GO:0003677">
    <property type="term" value="F:DNA binding"/>
    <property type="evidence" value="ECO:0007669"/>
    <property type="project" value="InterPro"/>
</dbReference>
<proteinExistence type="predicted"/>
<accession>A0A835E562</accession>
<dbReference type="GO" id="GO:0008270">
    <property type="term" value="F:zinc ion binding"/>
    <property type="evidence" value="ECO:0007669"/>
    <property type="project" value="UniProtKB-KW"/>
</dbReference>